<evidence type="ECO:0000313" key="1">
    <source>
        <dbReference type="EMBL" id="CAG7657857.1"/>
    </source>
</evidence>
<accession>A0A9W4H8G2</accession>
<keyword evidence="2" id="KW-1185">Reference proteome</keyword>
<gene>
    <name evidence="1" type="ORF">SBRY_90066</name>
</gene>
<sequence length="83" mass="8621">MNPLMGVVPPESSRSGAVQAASYKPAPCRIVPLWLQRLEATSVTTGRGTMVIRASPRAGTASTAVIGRGAFLYTPACLCCLVS</sequence>
<dbReference type="EMBL" id="CAJVAX010000023">
    <property type="protein sequence ID" value="CAG7657857.1"/>
    <property type="molecule type" value="Genomic_DNA"/>
</dbReference>
<evidence type="ECO:0000313" key="2">
    <source>
        <dbReference type="Proteomes" id="UP001153328"/>
    </source>
</evidence>
<dbReference type="AlphaFoldDB" id="A0A9W4H8G2"/>
<comment type="caution">
    <text evidence="1">The sequence shown here is derived from an EMBL/GenBank/DDBJ whole genome shotgun (WGS) entry which is preliminary data.</text>
</comment>
<proteinExistence type="predicted"/>
<reference evidence="1" key="1">
    <citation type="submission" date="2021-06" db="EMBL/GenBank/DDBJ databases">
        <authorList>
            <person name="Arsene-Ploetze F."/>
        </authorList>
    </citation>
    <scope>NUCLEOTIDE SEQUENCE</scope>
    <source>
        <strain evidence="1">SBRY1</strain>
    </source>
</reference>
<dbReference type="Proteomes" id="UP001153328">
    <property type="component" value="Unassembled WGS sequence"/>
</dbReference>
<organism evidence="1 2">
    <name type="scientific">Actinacidiphila bryophytorum</name>
    <dbReference type="NCBI Taxonomy" id="1436133"/>
    <lineage>
        <taxon>Bacteria</taxon>
        <taxon>Bacillati</taxon>
        <taxon>Actinomycetota</taxon>
        <taxon>Actinomycetes</taxon>
        <taxon>Kitasatosporales</taxon>
        <taxon>Streptomycetaceae</taxon>
        <taxon>Actinacidiphila</taxon>
    </lineage>
</organism>
<name>A0A9W4H8G2_9ACTN</name>
<protein>
    <submittedName>
        <fullName evidence="1">Uncharacterized protein</fullName>
    </submittedName>
</protein>